<evidence type="ECO:0008006" key="2">
    <source>
        <dbReference type="Google" id="ProtNLM"/>
    </source>
</evidence>
<dbReference type="SUPFAM" id="SSF51182">
    <property type="entry name" value="RmlC-like cupins"/>
    <property type="match status" value="1"/>
</dbReference>
<reference evidence="1" key="1">
    <citation type="submission" date="2018-05" db="EMBL/GenBank/DDBJ databases">
        <authorList>
            <person name="Lanie J.A."/>
            <person name="Ng W.-L."/>
            <person name="Kazmierczak K.M."/>
            <person name="Andrzejewski T.M."/>
            <person name="Davidsen T.M."/>
            <person name="Wayne K.J."/>
            <person name="Tettelin H."/>
            <person name="Glass J.I."/>
            <person name="Rusch D."/>
            <person name="Podicherti R."/>
            <person name="Tsui H.-C.T."/>
            <person name="Winkler M.E."/>
        </authorList>
    </citation>
    <scope>NUCLEOTIDE SEQUENCE</scope>
</reference>
<sequence length="121" mass="12851">MSAGIHKLDFSTSGDVRTPEKTRVETLTIGNAKVARLTAQPGWVWKECIAPVAGTDSCQAHHLGVVQSGSLLVQHEDGSEETITVGDVYECKPGHQAQVVGNEPCVMIEFDAGTAGDYAKN</sequence>
<name>A0A382CNS4_9ZZZZ</name>
<dbReference type="EMBL" id="UINC01035276">
    <property type="protein sequence ID" value="SVB27432.1"/>
    <property type="molecule type" value="Genomic_DNA"/>
</dbReference>
<dbReference type="InterPro" id="IPR014710">
    <property type="entry name" value="RmlC-like_jellyroll"/>
</dbReference>
<dbReference type="InterPro" id="IPR011051">
    <property type="entry name" value="RmlC_Cupin_sf"/>
</dbReference>
<accession>A0A382CNS4</accession>
<gene>
    <name evidence="1" type="ORF">METZ01_LOCUS180286</name>
</gene>
<evidence type="ECO:0000313" key="1">
    <source>
        <dbReference type="EMBL" id="SVB27432.1"/>
    </source>
</evidence>
<dbReference type="Gene3D" id="2.60.120.10">
    <property type="entry name" value="Jelly Rolls"/>
    <property type="match status" value="1"/>
</dbReference>
<protein>
    <recommendedName>
        <fullName evidence="2">Cupin 2 conserved barrel domain-containing protein</fullName>
    </recommendedName>
</protein>
<proteinExistence type="predicted"/>
<dbReference type="CDD" id="cd06990">
    <property type="entry name" value="cupin_DUF861"/>
    <property type="match status" value="1"/>
</dbReference>
<organism evidence="1">
    <name type="scientific">marine metagenome</name>
    <dbReference type="NCBI Taxonomy" id="408172"/>
    <lineage>
        <taxon>unclassified sequences</taxon>
        <taxon>metagenomes</taxon>
        <taxon>ecological metagenomes</taxon>
    </lineage>
</organism>
<dbReference type="AlphaFoldDB" id="A0A382CNS4"/>